<evidence type="ECO:0000256" key="3">
    <source>
        <dbReference type="ARBA" id="ARBA00022737"/>
    </source>
</evidence>
<evidence type="ECO:0000313" key="5">
    <source>
        <dbReference type="EMBL" id="RMA58799.1"/>
    </source>
</evidence>
<dbReference type="Gene3D" id="3.80.10.10">
    <property type="entry name" value="Ribonuclease Inhibitor"/>
    <property type="match status" value="1"/>
</dbReference>
<evidence type="ECO:0000256" key="2">
    <source>
        <dbReference type="ARBA" id="ARBA00022729"/>
    </source>
</evidence>
<sequence>MENEVNQLIGSFKFNYSQNTIIMETKIITLLTILIGLSGFSQQTYVPDDNFEQALIDLGYDTVLDDYVTTADISSVTSLTVDNMNIADLTGIEDFVALTYMNCSGNLLTSLDLSQNTNLENFNCSFNQITSLDITNNLAIIAANCRMNEIATLNVSPLANLTVLKCSGNPISSLDLTQNSALEQLECGGNQLNSLDLTQNPSLYYLLCAGNPFSELNVSQNPLLEYLGTNNCESLTSLDLSQNLVLKELSCVNNLLTELDLSIQTDLTYLNCNANQLTNLNVKNGNNTNVTYFVAMNNSNLNCITVDDVAYSTTNWTDIDPQTSFNLDCSLSVGDHDLNESVVVFPNPTKGVLNVLMVEDGTYNILTMSGQILKTGLINNGENRIDVSSMAQGIYVLNIKTMNATLSKKLILN</sequence>
<dbReference type="Proteomes" id="UP000271339">
    <property type="component" value="Unassembled WGS sequence"/>
</dbReference>
<dbReference type="InterPro" id="IPR032675">
    <property type="entry name" value="LRR_dom_sf"/>
</dbReference>
<evidence type="ECO:0000259" key="4">
    <source>
        <dbReference type="Pfam" id="PF18962"/>
    </source>
</evidence>
<proteinExistence type="predicted"/>
<dbReference type="NCBIfam" id="TIGR04183">
    <property type="entry name" value="Por_Secre_tail"/>
    <property type="match status" value="1"/>
</dbReference>
<feature type="domain" description="Secretion system C-terminal sorting" evidence="4">
    <location>
        <begin position="344"/>
        <end position="411"/>
    </location>
</feature>
<dbReference type="PANTHER" id="PTHR47566">
    <property type="match status" value="1"/>
</dbReference>
<dbReference type="InterPro" id="IPR052574">
    <property type="entry name" value="CDIRP"/>
</dbReference>
<keyword evidence="1" id="KW-0433">Leucine-rich repeat</keyword>
<keyword evidence="2" id="KW-0732">Signal</keyword>
<keyword evidence="3" id="KW-0677">Repeat</keyword>
<protein>
    <submittedName>
        <fullName evidence="5">Putative secreted protein (Por secretion system target)</fullName>
    </submittedName>
</protein>
<dbReference type="GO" id="GO:0035591">
    <property type="term" value="F:signaling adaptor activity"/>
    <property type="evidence" value="ECO:0007669"/>
    <property type="project" value="TreeGrafter"/>
</dbReference>
<reference evidence="5 6" key="1">
    <citation type="submission" date="2018-10" db="EMBL/GenBank/DDBJ databases">
        <title>Genomic Encyclopedia of Archaeal and Bacterial Type Strains, Phase II (KMG-II): from individual species to whole genera.</title>
        <authorList>
            <person name="Goeker M."/>
        </authorList>
    </citation>
    <scope>NUCLEOTIDE SEQUENCE [LARGE SCALE GENOMIC DNA]</scope>
    <source>
        <strain evidence="5 6">DSM 23424</strain>
    </source>
</reference>
<accession>A0A3L9YHV9</accession>
<gene>
    <name evidence="5" type="ORF">BXY75_2178</name>
</gene>
<dbReference type="PANTHER" id="PTHR47566:SF1">
    <property type="entry name" value="PROTEIN NUD1"/>
    <property type="match status" value="1"/>
</dbReference>
<dbReference type="InterPro" id="IPR026444">
    <property type="entry name" value="Secre_tail"/>
</dbReference>
<evidence type="ECO:0000256" key="1">
    <source>
        <dbReference type="ARBA" id="ARBA00022614"/>
    </source>
</evidence>
<organism evidence="5 6">
    <name type="scientific">Ulvibacter antarcticus</name>
    <dbReference type="NCBI Taxonomy" id="442714"/>
    <lineage>
        <taxon>Bacteria</taxon>
        <taxon>Pseudomonadati</taxon>
        <taxon>Bacteroidota</taxon>
        <taxon>Flavobacteriia</taxon>
        <taxon>Flavobacteriales</taxon>
        <taxon>Flavobacteriaceae</taxon>
        <taxon>Ulvibacter</taxon>
    </lineage>
</organism>
<evidence type="ECO:0000313" key="6">
    <source>
        <dbReference type="Proteomes" id="UP000271339"/>
    </source>
</evidence>
<dbReference type="Pfam" id="PF18962">
    <property type="entry name" value="Por_Secre_tail"/>
    <property type="match status" value="1"/>
</dbReference>
<dbReference type="AlphaFoldDB" id="A0A3L9YHV9"/>
<dbReference type="OrthoDB" id="1081439at2"/>
<dbReference type="SUPFAM" id="SSF52058">
    <property type="entry name" value="L domain-like"/>
    <property type="match status" value="1"/>
</dbReference>
<keyword evidence="6" id="KW-1185">Reference proteome</keyword>
<dbReference type="EMBL" id="REFC01000013">
    <property type="protein sequence ID" value="RMA58799.1"/>
    <property type="molecule type" value="Genomic_DNA"/>
</dbReference>
<name>A0A3L9YHV9_9FLAO</name>
<comment type="caution">
    <text evidence="5">The sequence shown here is derived from an EMBL/GenBank/DDBJ whole genome shotgun (WGS) entry which is preliminary data.</text>
</comment>